<dbReference type="InterPro" id="IPR025877">
    <property type="entry name" value="MobA-like_NTP_Trfase"/>
</dbReference>
<dbReference type="Pfam" id="PF08279">
    <property type="entry name" value="HTH_11"/>
    <property type="match status" value="1"/>
</dbReference>
<proteinExistence type="predicted"/>
<dbReference type="InterPro" id="IPR029044">
    <property type="entry name" value="Nucleotide-diphossugar_trans"/>
</dbReference>
<dbReference type="Gene3D" id="3.90.550.10">
    <property type="entry name" value="Spore Coat Polysaccharide Biosynthesis Protein SpsA, Chain A"/>
    <property type="match status" value="1"/>
</dbReference>
<keyword evidence="1" id="KW-0808">Transferase</keyword>
<protein>
    <submittedName>
        <fullName evidence="5">HTH domain-containing protein</fullName>
    </submittedName>
</protein>
<accession>A0A396AK12</accession>
<dbReference type="Gene3D" id="1.10.10.10">
    <property type="entry name" value="Winged helix-like DNA-binding domain superfamily/Winged helix DNA-binding domain"/>
    <property type="match status" value="1"/>
</dbReference>
<evidence type="ECO:0000256" key="1">
    <source>
        <dbReference type="ARBA" id="ARBA00022679"/>
    </source>
</evidence>
<dbReference type="PANTHER" id="PTHR43584">
    <property type="entry name" value="NUCLEOTIDYL TRANSFERASE"/>
    <property type="match status" value="1"/>
</dbReference>
<dbReference type="InterPro" id="IPR050065">
    <property type="entry name" value="GlmU-like"/>
</dbReference>
<dbReference type="Pfam" id="PF12804">
    <property type="entry name" value="NTP_transf_3"/>
    <property type="match status" value="1"/>
</dbReference>
<dbReference type="CDD" id="cd02523">
    <property type="entry name" value="PC_cytidylyltransferase"/>
    <property type="match status" value="1"/>
</dbReference>
<reference evidence="5 6" key="1">
    <citation type="submission" date="2018-08" db="EMBL/GenBank/DDBJ databases">
        <title>A genome reference for cultivated species of the human gut microbiota.</title>
        <authorList>
            <person name="Zou Y."/>
            <person name="Xue W."/>
            <person name="Luo G."/>
        </authorList>
    </citation>
    <scope>NUCLEOTIDE SEQUENCE [LARGE SCALE GENOMIC DNA]</scope>
    <source>
        <strain evidence="5 6">AM32-8LB</strain>
    </source>
</reference>
<dbReference type="PANTHER" id="PTHR43584:SF5">
    <property type="entry name" value="PROTEIN LICC"/>
    <property type="match status" value="1"/>
</dbReference>
<gene>
    <name evidence="5" type="ORF">DW813_06525</name>
</gene>
<dbReference type="SUPFAM" id="SSF46785">
    <property type="entry name" value="Winged helix' DNA-binding domain"/>
    <property type="match status" value="1"/>
</dbReference>
<evidence type="ECO:0000259" key="3">
    <source>
        <dbReference type="Pfam" id="PF08279"/>
    </source>
</evidence>
<feature type="domain" description="Helix-turn-helix type 11" evidence="3">
    <location>
        <begin position="21"/>
        <end position="63"/>
    </location>
</feature>
<dbReference type="GO" id="GO:0016779">
    <property type="term" value="F:nucleotidyltransferase activity"/>
    <property type="evidence" value="ECO:0007669"/>
    <property type="project" value="UniProtKB-KW"/>
</dbReference>
<organism evidence="5 6">
    <name type="scientific">Roseburia inulinivorans</name>
    <dbReference type="NCBI Taxonomy" id="360807"/>
    <lineage>
        <taxon>Bacteria</taxon>
        <taxon>Bacillati</taxon>
        <taxon>Bacillota</taxon>
        <taxon>Clostridia</taxon>
        <taxon>Lachnospirales</taxon>
        <taxon>Lachnospiraceae</taxon>
        <taxon>Roseburia</taxon>
    </lineage>
</organism>
<keyword evidence="2" id="KW-0548">Nucleotidyltransferase</keyword>
<evidence type="ECO:0000313" key="6">
    <source>
        <dbReference type="Proteomes" id="UP000266391"/>
    </source>
</evidence>
<evidence type="ECO:0000259" key="4">
    <source>
        <dbReference type="Pfam" id="PF12804"/>
    </source>
</evidence>
<sequence>MLVLYFNKIYVFRRKSMITKREFDMLVLLTETKEVVSQRDMAERLKISAEAVNKTVKELTEKNYCKNGQITQAGLDALEPYRVKRAIFVAAGFGSRMVPITLNTPKPLVRVNGTRIIDTLLDAAVEAGIPEIVIVRGYLGEQFDQLLYKYPNIRFVENPIYNEANNISSAVCVRYLLQNAYVLEADLLLRNKKLIRKYEYETNFLSIPVESTDDWCFATDHNGVITEEKVGGTDCHQMVGISYWSEADGIKLANDLNEVYLSQGGKERYWEQVPLVYKKENYQVHVRECIAEDITEIDTFNELKAIDNRYVTG</sequence>
<name>A0A396AK12_9FIRM</name>
<feature type="domain" description="MobA-like NTP transferase" evidence="4">
    <location>
        <begin position="86"/>
        <end position="196"/>
    </location>
</feature>
<dbReference type="SUPFAM" id="SSF53448">
    <property type="entry name" value="Nucleotide-diphospho-sugar transferases"/>
    <property type="match status" value="1"/>
</dbReference>
<comment type="caution">
    <text evidence="5">The sequence shown here is derived from an EMBL/GenBank/DDBJ whole genome shotgun (WGS) entry which is preliminary data.</text>
</comment>
<dbReference type="Proteomes" id="UP000266391">
    <property type="component" value="Unassembled WGS sequence"/>
</dbReference>
<dbReference type="EMBL" id="QSIQ01000007">
    <property type="protein sequence ID" value="RHD04328.1"/>
    <property type="molecule type" value="Genomic_DNA"/>
</dbReference>
<dbReference type="InterPro" id="IPR036390">
    <property type="entry name" value="WH_DNA-bd_sf"/>
</dbReference>
<dbReference type="AlphaFoldDB" id="A0A396AK12"/>
<evidence type="ECO:0000256" key="2">
    <source>
        <dbReference type="ARBA" id="ARBA00022695"/>
    </source>
</evidence>
<evidence type="ECO:0000313" key="5">
    <source>
        <dbReference type="EMBL" id="RHD04328.1"/>
    </source>
</evidence>
<dbReference type="InterPro" id="IPR036388">
    <property type="entry name" value="WH-like_DNA-bd_sf"/>
</dbReference>
<dbReference type="InterPro" id="IPR013196">
    <property type="entry name" value="HTH_11"/>
</dbReference>